<sequence length="459" mass="47671">DRRPSPRPLAHRARGDRRSRAPRLRPRLAPAAPRRVRDKGGVAGRHRQPVHGSRRGRPLLLHRPTGARRRTWRRRRGPAAAVGRAIPELRRRLPDQCRGDPTAALPRGSGSPVLGGAARRPRQALRAARRLGRPRAGRGLAGLPDRPVALSDRSAAAGRGAAVRCLAAAVLLRGGDRQPRHPGHRALLPGPGAAAAGAARRTDPAAGDRDRVVVGGRVVDQDEFRLDLSGHHLRGLGAVARPSGVVAGGGAPDRLDGRVAAAARGAVVRPLLRALRRPHRRPPPERDPGVRRAGQFLPRDALLGTLLARPAARFLGQLRLAAGALRPARVPPDPGRDRPGRGDPGALPGLGGIARLAGAPGADAVPMAGLGDPGAGDGDADLRRPLRRHVAVHPVPVRLSGDGRDRGPEPGRRLGAAAGAVAPGGVAAAAGGAGRLERADGAALPDPVLLRPGRERGAV</sequence>
<feature type="compositionally biased region" description="Basic and acidic residues" evidence="1">
    <location>
        <begin position="401"/>
        <end position="412"/>
    </location>
</feature>
<name>A0A6J4V0W4_9BACT</name>
<feature type="region of interest" description="Disordered" evidence="1">
    <location>
        <begin position="326"/>
        <end position="354"/>
    </location>
</feature>
<feature type="region of interest" description="Disordered" evidence="1">
    <location>
        <begin position="439"/>
        <end position="459"/>
    </location>
</feature>
<feature type="non-terminal residue" evidence="2">
    <location>
        <position position="459"/>
    </location>
</feature>
<organism evidence="2">
    <name type="scientific">uncultured Thermomicrobiales bacterium</name>
    <dbReference type="NCBI Taxonomy" id="1645740"/>
    <lineage>
        <taxon>Bacteria</taxon>
        <taxon>Pseudomonadati</taxon>
        <taxon>Thermomicrobiota</taxon>
        <taxon>Thermomicrobia</taxon>
        <taxon>Thermomicrobiales</taxon>
        <taxon>environmental samples</taxon>
    </lineage>
</organism>
<feature type="region of interest" description="Disordered" evidence="1">
    <location>
        <begin position="94"/>
        <end position="123"/>
    </location>
</feature>
<feature type="region of interest" description="Disordered" evidence="1">
    <location>
        <begin position="1"/>
        <end position="80"/>
    </location>
</feature>
<dbReference type="EMBL" id="CADCWE010000257">
    <property type="protein sequence ID" value="CAA9563718.1"/>
    <property type="molecule type" value="Genomic_DNA"/>
</dbReference>
<gene>
    <name evidence="2" type="ORF">AVDCRST_MAG73-3960</name>
</gene>
<accession>A0A6J4V0W4</accession>
<dbReference type="AlphaFoldDB" id="A0A6J4V0W4"/>
<feature type="compositionally biased region" description="Basic residues" evidence="1">
    <location>
        <begin position="1"/>
        <end position="26"/>
    </location>
</feature>
<feature type="compositionally biased region" description="Low complexity" evidence="1">
    <location>
        <begin position="186"/>
        <end position="199"/>
    </location>
</feature>
<feature type="region of interest" description="Disordered" evidence="1">
    <location>
        <begin position="397"/>
        <end position="421"/>
    </location>
</feature>
<evidence type="ECO:0000256" key="1">
    <source>
        <dbReference type="SAM" id="MobiDB-lite"/>
    </source>
</evidence>
<feature type="compositionally biased region" description="Basic residues" evidence="1">
    <location>
        <begin position="44"/>
        <end position="57"/>
    </location>
</feature>
<proteinExistence type="predicted"/>
<feature type="compositionally biased region" description="Basic residues" evidence="1">
    <location>
        <begin position="65"/>
        <end position="77"/>
    </location>
</feature>
<protein>
    <submittedName>
        <fullName evidence="2">Uncharacterized protein</fullName>
    </submittedName>
</protein>
<feature type="region of interest" description="Disordered" evidence="1">
    <location>
        <begin position="186"/>
        <end position="207"/>
    </location>
</feature>
<reference evidence="2" key="1">
    <citation type="submission" date="2020-02" db="EMBL/GenBank/DDBJ databases">
        <authorList>
            <person name="Meier V. D."/>
        </authorList>
    </citation>
    <scope>NUCLEOTIDE SEQUENCE</scope>
    <source>
        <strain evidence="2">AVDCRST_MAG73</strain>
    </source>
</reference>
<evidence type="ECO:0000313" key="2">
    <source>
        <dbReference type="EMBL" id="CAA9563718.1"/>
    </source>
</evidence>
<feature type="non-terminal residue" evidence="2">
    <location>
        <position position="1"/>
    </location>
</feature>